<keyword evidence="2" id="KW-0808">Transferase</keyword>
<dbReference type="KEGG" id="haei:MUN82_11965"/>
<proteinExistence type="predicted"/>
<evidence type="ECO:0000313" key="2">
    <source>
        <dbReference type="EMBL" id="UOR03665.1"/>
    </source>
</evidence>
<evidence type="ECO:0000256" key="1">
    <source>
        <dbReference type="SAM" id="MobiDB-lite"/>
    </source>
</evidence>
<dbReference type="InterPro" id="IPR029044">
    <property type="entry name" value="Nucleotide-diphossugar_trans"/>
</dbReference>
<protein>
    <submittedName>
        <fullName evidence="2">Nucleotide-diphospho-sugar transferase</fullName>
    </submittedName>
</protein>
<accession>A0A8T9SPD6</accession>
<dbReference type="GO" id="GO:0016740">
    <property type="term" value="F:transferase activity"/>
    <property type="evidence" value="ECO:0007669"/>
    <property type="project" value="UniProtKB-KW"/>
</dbReference>
<keyword evidence="3" id="KW-1185">Reference proteome</keyword>
<dbReference type="Proteomes" id="UP000829925">
    <property type="component" value="Chromosome"/>
</dbReference>
<dbReference type="RefSeq" id="WP_245090599.1">
    <property type="nucleotide sequence ID" value="NZ_CP095053.1"/>
</dbReference>
<feature type="region of interest" description="Disordered" evidence="1">
    <location>
        <begin position="319"/>
        <end position="345"/>
    </location>
</feature>
<gene>
    <name evidence="2" type="ORF">MUN82_11965</name>
</gene>
<reference evidence="2 3" key="1">
    <citation type="submission" date="2022-04" db="EMBL/GenBank/DDBJ databases">
        <title>Hymenobacter sp. isolated from the air.</title>
        <authorList>
            <person name="Won M."/>
            <person name="Lee C.-M."/>
            <person name="Woen H.-Y."/>
            <person name="Kwon S.-W."/>
        </authorList>
    </citation>
    <scope>NUCLEOTIDE SEQUENCE [LARGE SCALE GENOMIC DNA]</scope>
    <source>
        <strain evidence="3">5413 J-13</strain>
    </source>
</reference>
<dbReference type="SUPFAM" id="SSF53448">
    <property type="entry name" value="Nucleotide-diphospho-sugar transferases"/>
    <property type="match status" value="1"/>
</dbReference>
<dbReference type="Gene3D" id="3.90.550.10">
    <property type="entry name" value="Spore Coat Polysaccharide Biosynthesis Protein SpsA, Chain A"/>
    <property type="match status" value="1"/>
</dbReference>
<feature type="compositionally biased region" description="Polar residues" evidence="1">
    <location>
        <begin position="322"/>
        <end position="331"/>
    </location>
</feature>
<evidence type="ECO:0000313" key="3">
    <source>
        <dbReference type="Proteomes" id="UP000829925"/>
    </source>
</evidence>
<name>A0A8T9SPD6_9BACT</name>
<dbReference type="EMBL" id="CP095053">
    <property type="protein sequence ID" value="UOR03665.1"/>
    <property type="molecule type" value="Genomic_DNA"/>
</dbReference>
<dbReference type="AlphaFoldDB" id="A0A8T9SPD6"/>
<sequence>MTPSATLSAATALDTPVLLLIFSRPDTTRRVFDTIRQARPTRLYVAADGPRPNHPTDAVRCAETRAIVEEVDWPCEVFTLFQEKNLNCGVGPVTAINWFFSHETEGIILEDDCVPSPSFFQFCQELLARYRDDTRVMHIGGNNFGSEAQRPLGPDAPSYYFSEQRNSWGWATWRRAWDMYDYHLSGFREAVASGAFDGVFSSSLERRYRLGKMRGVLALPSPPDVWDYQWEYTIAMNSGLYIVPAVNLVGNIGFGNNSTHTHDDGDMMGALPAQELSFPLRHPAYVRLDRPRDRKRFNEFLRSRLSAIVRRVFAGQKPVASGLQSPKTKTAASAPEVVPANSLSS</sequence>
<organism evidence="2 3">
    <name type="scientific">Hymenobacter aerilatus</name>
    <dbReference type="NCBI Taxonomy" id="2932251"/>
    <lineage>
        <taxon>Bacteria</taxon>
        <taxon>Pseudomonadati</taxon>
        <taxon>Bacteroidota</taxon>
        <taxon>Cytophagia</taxon>
        <taxon>Cytophagales</taxon>
        <taxon>Hymenobacteraceae</taxon>
        <taxon>Hymenobacter</taxon>
    </lineage>
</organism>